<comment type="caution">
    <text evidence="1">The sequence shown here is derived from an EMBL/GenBank/DDBJ whole genome shotgun (WGS) entry which is preliminary data.</text>
</comment>
<dbReference type="Proteomes" id="UP000035963">
    <property type="component" value="Unassembled WGS sequence"/>
</dbReference>
<protein>
    <submittedName>
        <fullName evidence="1">Uncharacterized protein</fullName>
    </submittedName>
</protein>
<evidence type="ECO:0000313" key="2">
    <source>
        <dbReference type="Proteomes" id="UP000035963"/>
    </source>
</evidence>
<sequence length="115" mass="12876">MVFGDDFSGGEPWEVIRTKLGFGGAVGRDELFECLSACAYSTGLPFVIFIDALDESPNAARWKDKLPEFLAQLDCIPNFWSVFPHETRIATWLWMLAFRGSPSNIADLTVGRSKR</sequence>
<evidence type="ECO:0000313" key="1">
    <source>
        <dbReference type="EMBL" id="KLU23281.1"/>
    </source>
</evidence>
<reference evidence="1 2" key="1">
    <citation type="journal article" date="2015" name="Genome Announc.">
        <title>Draft Genome Sequence of Burkholderia sp. Strain PML1(12), an Ectomycorrhizosphere-Inhabiting Bacterium with Effective Mineral-Weathering Ability.</title>
        <authorList>
            <person name="Uroz S."/>
            <person name="Oger P."/>
        </authorList>
    </citation>
    <scope>NUCLEOTIDE SEQUENCE [LARGE SCALE GENOMIC DNA]</scope>
    <source>
        <strain evidence="2">PML1(12)</strain>
    </source>
</reference>
<organism evidence="1 2">
    <name type="scientific">Caballeronia mineralivorans PML1(12)</name>
    <dbReference type="NCBI Taxonomy" id="908627"/>
    <lineage>
        <taxon>Bacteria</taxon>
        <taxon>Pseudomonadati</taxon>
        <taxon>Pseudomonadota</taxon>
        <taxon>Betaproteobacteria</taxon>
        <taxon>Burkholderiales</taxon>
        <taxon>Burkholderiaceae</taxon>
        <taxon>Caballeronia</taxon>
    </lineage>
</organism>
<dbReference type="AlphaFoldDB" id="A0A0J1CSK8"/>
<keyword evidence="2" id="KW-1185">Reference proteome</keyword>
<dbReference type="EMBL" id="AEJF01000154">
    <property type="protein sequence ID" value="KLU23281.1"/>
    <property type="molecule type" value="Genomic_DNA"/>
</dbReference>
<accession>A0A0J1CSK8</accession>
<proteinExistence type="predicted"/>
<name>A0A0J1CSK8_9BURK</name>
<gene>
    <name evidence="1" type="ORF">EOS_26135</name>
</gene>
<dbReference type="PATRIC" id="fig|908627.4.peg.5833"/>